<dbReference type="Gramene" id="KCW89070">
    <property type="protein sequence ID" value="KCW89070"/>
    <property type="gene ID" value="EUGRSUZ_A01399"/>
</dbReference>
<feature type="region of interest" description="Disordered" evidence="1">
    <location>
        <begin position="48"/>
        <end position="67"/>
    </location>
</feature>
<dbReference type="EMBL" id="KK198753">
    <property type="protein sequence ID" value="KCW89070.1"/>
    <property type="molecule type" value="Genomic_DNA"/>
</dbReference>
<reference evidence="2" key="1">
    <citation type="submission" date="2013-07" db="EMBL/GenBank/DDBJ databases">
        <title>The genome of Eucalyptus grandis.</title>
        <authorList>
            <person name="Schmutz J."/>
            <person name="Hayes R."/>
            <person name="Myburg A."/>
            <person name="Tuskan G."/>
            <person name="Grattapaglia D."/>
            <person name="Rokhsar D.S."/>
        </authorList>
    </citation>
    <scope>NUCLEOTIDE SEQUENCE</scope>
    <source>
        <tissue evidence="2">Leaf extractions</tissue>
    </source>
</reference>
<feature type="compositionally biased region" description="Basic and acidic residues" evidence="1">
    <location>
        <begin position="50"/>
        <end position="67"/>
    </location>
</feature>
<organism evidence="2">
    <name type="scientific">Eucalyptus grandis</name>
    <name type="common">Flooded gum</name>
    <dbReference type="NCBI Taxonomy" id="71139"/>
    <lineage>
        <taxon>Eukaryota</taxon>
        <taxon>Viridiplantae</taxon>
        <taxon>Streptophyta</taxon>
        <taxon>Embryophyta</taxon>
        <taxon>Tracheophyta</taxon>
        <taxon>Spermatophyta</taxon>
        <taxon>Magnoliopsida</taxon>
        <taxon>eudicotyledons</taxon>
        <taxon>Gunneridae</taxon>
        <taxon>Pentapetalae</taxon>
        <taxon>rosids</taxon>
        <taxon>malvids</taxon>
        <taxon>Myrtales</taxon>
        <taxon>Myrtaceae</taxon>
        <taxon>Myrtoideae</taxon>
        <taxon>Eucalypteae</taxon>
        <taxon>Eucalyptus</taxon>
    </lineage>
</organism>
<accession>A0A059DFR2</accession>
<name>A0A059DFR2_EUCGR</name>
<evidence type="ECO:0000313" key="2">
    <source>
        <dbReference type="EMBL" id="KCW89070.1"/>
    </source>
</evidence>
<evidence type="ECO:0000256" key="1">
    <source>
        <dbReference type="SAM" id="MobiDB-lite"/>
    </source>
</evidence>
<proteinExistence type="predicted"/>
<dbReference type="AlphaFoldDB" id="A0A059DFR2"/>
<sequence>MKNANKHLGLHRLRVDSRYCGLQAHKRGSTLDTEIIEMVTNQMPIKRKKREAELGHNNKKGERLTLL</sequence>
<protein>
    <submittedName>
        <fullName evidence="2">Uncharacterized protein</fullName>
    </submittedName>
</protein>
<gene>
    <name evidence="2" type="ORF">EUGRSUZ_A01399</name>
</gene>
<dbReference type="InParanoid" id="A0A059DFR2"/>